<dbReference type="EMBL" id="MN739907">
    <property type="protein sequence ID" value="QHT76927.1"/>
    <property type="molecule type" value="Genomic_DNA"/>
</dbReference>
<proteinExistence type="predicted"/>
<keyword evidence="1" id="KW-1133">Transmembrane helix</keyword>
<evidence type="ECO:0000256" key="1">
    <source>
        <dbReference type="SAM" id="Phobius"/>
    </source>
</evidence>
<dbReference type="AlphaFoldDB" id="A0A6C0H950"/>
<organism evidence="2">
    <name type="scientific">viral metagenome</name>
    <dbReference type="NCBI Taxonomy" id="1070528"/>
    <lineage>
        <taxon>unclassified sequences</taxon>
        <taxon>metagenomes</taxon>
        <taxon>organismal metagenomes</taxon>
    </lineage>
</organism>
<protein>
    <submittedName>
        <fullName evidence="2">Uncharacterized protein</fullName>
    </submittedName>
</protein>
<name>A0A6C0H950_9ZZZZ</name>
<feature type="transmembrane region" description="Helical" evidence="1">
    <location>
        <begin position="21"/>
        <end position="39"/>
    </location>
</feature>
<sequence>MLININPKYINFYKKIKILTIRIYLFLYIDIFILFQYIIDTNKNLFIYRK</sequence>
<accession>A0A6C0H950</accession>
<keyword evidence="1" id="KW-0812">Transmembrane</keyword>
<evidence type="ECO:0000313" key="2">
    <source>
        <dbReference type="EMBL" id="QHT76927.1"/>
    </source>
</evidence>
<reference evidence="2" key="1">
    <citation type="journal article" date="2020" name="Nature">
        <title>Giant virus diversity and host interactions through global metagenomics.</title>
        <authorList>
            <person name="Schulz F."/>
            <person name="Roux S."/>
            <person name="Paez-Espino D."/>
            <person name="Jungbluth S."/>
            <person name="Walsh D.A."/>
            <person name="Denef V.J."/>
            <person name="McMahon K.D."/>
            <person name="Konstantinidis K.T."/>
            <person name="Eloe-Fadrosh E.A."/>
            <person name="Kyrpides N.C."/>
            <person name="Woyke T."/>
        </authorList>
    </citation>
    <scope>NUCLEOTIDE SEQUENCE</scope>
    <source>
        <strain evidence="2">GVMAG-M-3300023179-82</strain>
    </source>
</reference>
<keyword evidence="1" id="KW-0472">Membrane</keyword>